<dbReference type="Proteomes" id="UP000239872">
    <property type="component" value="Unassembled WGS sequence"/>
</dbReference>
<dbReference type="EMBL" id="PPSL01000003">
    <property type="protein sequence ID" value="PQJ10641.1"/>
    <property type="molecule type" value="Genomic_DNA"/>
</dbReference>
<evidence type="ECO:0000256" key="1">
    <source>
        <dbReference type="SAM" id="SignalP"/>
    </source>
</evidence>
<evidence type="ECO:0000313" key="2">
    <source>
        <dbReference type="EMBL" id="PQJ10641.1"/>
    </source>
</evidence>
<keyword evidence="1" id="KW-0732">Signal</keyword>
<dbReference type="OrthoDB" id="610057at2"/>
<reference evidence="2 3" key="1">
    <citation type="submission" date="2018-01" db="EMBL/GenBank/DDBJ databases">
        <title>A novel member of the phylum Bacteroidetes isolated from glacier ice.</title>
        <authorList>
            <person name="Liu Q."/>
            <person name="Xin Y.-H."/>
        </authorList>
    </citation>
    <scope>NUCLEOTIDE SEQUENCE [LARGE SCALE GENOMIC DNA]</scope>
    <source>
        <strain evidence="2 3">RB1R16</strain>
    </source>
</reference>
<proteinExistence type="predicted"/>
<organism evidence="2 3">
    <name type="scientific">Flavipsychrobacter stenotrophus</name>
    <dbReference type="NCBI Taxonomy" id="2077091"/>
    <lineage>
        <taxon>Bacteria</taxon>
        <taxon>Pseudomonadati</taxon>
        <taxon>Bacteroidota</taxon>
        <taxon>Chitinophagia</taxon>
        <taxon>Chitinophagales</taxon>
        <taxon>Chitinophagaceae</taxon>
        <taxon>Flavipsychrobacter</taxon>
    </lineage>
</organism>
<comment type="caution">
    <text evidence="2">The sequence shown here is derived from an EMBL/GenBank/DDBJ whole genome shotgun (WGS) entry which is preliminary data.</text>
</comment>
<sequence length="538" mass="60397">MRKLLFPLLLLCFIAAGVYAQPRVEKSAPIEEPAIGSYDKVLLMKSGKTCYAHYSGDGAIDLNIYGTDRKLVSHTAIKSQRWDGDDFKSTTILGTYDINGELVIFLQQTDKKHPVLYRLRINTDDGKLLKEDILATTKKGNSFFAKDNVQTQMKVAKDTRSGCYAVVFYDNLDEDADDAIKVMHFDEKHTLLSTARISSPDKKIRHIVIQDIAVEGNKGVYLATYYVGSSEEESKIYISKLSAGETAVTTKPLDFTEDFRGSNLQMAYNYTTGQVQLLIVAYTKTKRNREYYVSYFCNVNPATLDVAGVKEVSNEKVTAFARNSLGEEGDGNYMGVPQCFVLNGRNEPVIIKQVLVMIYHTTSKGATYRAGTAFGSIGISEMGIDGTEKQSYLVKHTSATRMDLGAMYIKDINTGKWDNAYISRKMGTNIQFHSFRYVIGKKNNYIVHLAHKKEIDNPDNDKMHKKDFAESKNNAAYCTMRNGNISNEFLFGKPVGKKDRTTCFMDAADQNDEGLFATIIIEQKGKKTEHKIAWVSFE</sequence>
<protein>
    <submittedName>
        <fullName evidence="2">Uncharacterized protein</fullName>
    </submittedName>
</protein>
<feature type="chain" id="PRO_5015577878" evidence="1">
    <location>
        <begin position="21"/>
        <end position="538"/>
    </location>
</feature>
<keyword evidence="3" id="KW-1185">Reference proteome</keyword>
<evidence type="ECO:0000313" key="3">
    <source>
        <dbReference type="Proteomes" id="UP000239872"/>
    </source>
</evidence>
<feature type="signal peptide" evidence="1">
    <location>
        <begin position="1"/>
        <end position="20"/>
    </location>
</feature>
<dbReference type="RefSeq" id="WP_105039369.1">
    <property type="nucleotide sequence ID" value="NZ_PPSL01000003.1"/>
</dbReference>
<accession>A0A2S7SVJ6</accession>
<gene>
    <name evidence="2" type="ORF">CJD36_011755</name>
</gene>
<name>A0A2S7SVJ6_9BACT</name>
<dbReference type="AlphaFoldDB" id="A0A2S7SVJ6"/>